<dbReference type="PRINTS" id="PR00032">
    <property type="entry name" value="HTHARAC"/>
</dbReference>
<dbReference type="InterPro" id="IPR018060">
    <property type="entry name" value="HTH_AraC"/>
</dbReference>
<dbReference type="GO" id="GO:0043565">
    <property type="term" value="F:sequence-specific DNA binding"/>
    <property type="evidence" value="ECO:0007669"/>
    <property type="project" value="InterPro"/>
</dbReference>
<evidence type="ECO:0000313" key="6">
    <source>
        <dbReference type="Proteomes" id="UP000744980"/>
    </source>
</evidence>
<gene>
    <name evidence="5" type="ORF">GFB56_18495</name>
</gene>
<keyword evidence="6" id="KW-1185">Reference proteome</keyword>
<dbReference type="PANTHER" id="PTHR46796">
    <property type="entry name" value="HTH-TYPE TRANSCRIPTIONAL ACTIVATOR RHAS-RELATED"/>
    <property type="match status" value="1"/>
</dbReference>
<dbReference type="RefSeq" id="WP_203528418.1">
    <property type="nucleotide sequence ID" value="NZ_CP083373.1"/>
</dbReference>
<proteinExistence type="predicted"/>
<evidence type="ECO:0000256" key="2">
    <source>
        <dbReference type="ARBA" id="ARBA00023125"/>
    </source>
</evidence>
<dbReference type="Gene3D" id="1.10.10.60">
    <property type="entry name" value="Homeodomain-like"/>
    <property type="match status" value="2"/>
</dbReference>
<dbReference type="Pfam" id="PF12852">
    <property type="entry name" value="Cupin_6"/>
    <property type="match status" value="1"/>
</dbReference>
<sequence>MIVQKPNEDALSSILECLGARALCSMRLEAGGSWAVHFPLPRVLKFDFVRRGECWLRLSGAEPVRINAGDCIIVAGVHYELANDPDTPALPAQEVFSPAGPAQIGAVTDFTVLGGTLQLDAGDVLFVTGVLPSVVVIRADEMAPVGWLLEQLDHEWDSGRPGARLASNDLMRLAFIHVLRAHLAKLDEGVGWLHALIDRNLGPAMRAIHADPARAWTVSELARIAGQSRSGFAARFRAHVGLSPMDYIALWRVRLASAKLRGSNLPISHIGQELGFATDSGFSAMFRRVMGMSPRQYRRKQADLHT</sequence>
<keyword evidence="2" id="KW-0238">DNA-binding</keyword>
<feature type="domain" description="HTH araC/xylS-type" evidence="4">
    <location>
        <begin position="202"/>
        <end position="300"/>
    </location>
</feature>
<dbReference type="Pfam" id="PF12833">
    <property type="entry name" value="HTH_18"/>
    <property type="match status" value="1"/>
</dbReference>
<dbReference type="SUPFAM" id="SSF46689">
    <property type="entry name" value="Homeodomain-like"/>
    <property type="match status" value="2"/>
</dbReference>
<dbReference type="SMART" id="SM00342">
    <property type="entry name" value="HTH_ARAC"/>
    <property type="match status" value="1"/>
</dbReference>
<accession>A0AAW4FNG7</accession>
<dbReference type="InterPro" id="IPR009057">
    <property type="entry name" value="Homeodomain-like_sf"/>
</dbReference>
<keyword evidence="3" id="KW-0804">Transcription</keyword>
<name>A0AAW4FNG7_9HYPH</name>
<organism evidence="5 6">
    <name type="scientific">Ensifer canadensis</name>
    <dbReference type="NCBI Taxonomy" id="555315"/>
    <lineage>
        <taxon>Bacteria</taxon>
        <taxon>Pseudomonadati</taxon>
        <taxon>Pseudomonadota</taxon>
        <taxon>Alphaproteobacteria</taxon>
        <taxon>Hyphomicrobiales</taxon>
        <taxon>Rhizobiaceae</taxon>
        <taxon>Sinorhizobium/Ensifer group</taxon>
        <taxon>Ensifer</taxon>
    </lineage>
</organism>
<dbReference type="Proteomes" id="UP000744980">
    <property type="component" value="Unassembled WGS sequence"/>
</dbReference>
<dbReference type="PANTHER" id="PTHR46796:SF7">
    <property type="entry name" value="ARAC FAMILY TRANSCRIPTIONAL REGULATOR"/>
    <property type="match status" value="1"/>
</dbReference>
<keyword evidence="1" id="KW-0805">Transcription regulation</keyword>
<dbReference type="GO" id="GO:0003700">
    <property type="term" value="F:DNA-binding transcription factor activity"/>
    <property type="evidence" value="ECO:0007669"/>
    <property type="project" value="InterPro"/>
</dbReference>
<dbReference type="InterPro" id="IPR050204">
    <property type="entry name" value="AraC_XylS_family_regulators"/>
</dbReference>
<dbReference type="PROSITE" id="PS01124">
    <property type="entry name" value="HTH_ARAC_FAMILY_2"/>
    <property type="match status" value="1"/>
</dbReference>
<reference evidence="5 6" key="1">
    <citation type="submission" date="2020-01" db="EMBL/GenBank/DDBJ databases">
        <title>Draft genome assembly of Ensifer adhaerens T173.</title>
        <authorList>
            <person name="Craig J.E."/>
            <person name="Stinchcombe J.R."/>
        </authorList>
    </citation>
    <scope>NUCLEOTIDE SEQUENCE [LARGE SCALE GENOMIC DNA]</scope>
    <source>
        <strain evidence="5 6">T173</strain>
    </source>
</reference>
<dbReference type="InterPro" id="IPR032783">
    <property type="entry name" value="AraC_lig"/>
</dbReference>
<protein>
    <submittedName>
        <fullName evidence="5">Helix-turn-helix domain-containing protein</fullName>
    </submittedName>
</protein>
<evidence type="ECO:0000256" key="1">
    <source>
        <dbReference type="ARBA" id="ARBA00023015"/>
    </source>
</evidence>
<dbReference type="InterPro" id="IPR020449">
    <property type="entry name" value="Tscrpt_reg_AraC-type_HTH"/>
</dbReference>
<comment type="caution">
    <text evidence="5">The sequence shown here is derived from an EMBL/GenBank/DDBJ whole genome shotgun (WGS) entry which is preliminary data.</text>
</comment>
<dbReference type="EMBL" id="WXFA01000011">
    <property type="protein sequence ID" value="MBM3092782.1"/>
    <property type="molecule type" value="Genomic_DNA"/>
</dbReference>
<evidence type="ECO:0000313" key="5">
    <source>
        <dbReference type="EMBL" id="MBM3092782.1"/>
    </source>
</evidence>
<evidence type="ECO:0000256" key="3">
    <source>
        <dbReference type="ARBA" id="ARBA00023163"/>
    </source>
</evidence>
<dbReference type="AlphaFoldDB" id="A0AAW4FNG7"/>
<evidence type="ECO:0000259" key="4">
    <source>
        <dbReference type="PROSITE" id="PS01124"/>
    </source>
</evidence>